<sequence length="41" mass="4729">MLYYSEDMSAIPTVANNSVLNSFQVCPIHWAVVRHCEYNIL</sequence>
<dbReference type="EMBL" id="GBRH01193206">
    <property type="protein sequence ID" value="JAE04690.1"/>
    <property type="molecule type" value="Transcribed_RNA"/>
</dbReference>
<dbReference type="AlphaFoldDB" id="A0A0A9EVD7"/>
<protein>
    <submittedName>
        <fullName evidence="1">Uncharacterized protein</fullName>
    </submittedName>
</protein>
<proteinExistence type="predicted"/>
<reference evidence="1" key="1">
    <citation type="submission" date="2014-09" db="EMBL/GenBank/DDBJ databases">
        <authorList>
            <person name="Magalhaes I.L.F."/>
            <person name="Oliveira U."/>
            <person name="Santos F.R."/>
            <person name="Vidigal T.H.D.A."/>
            <person name="Brescovit A.D."/>
            <person name="Santos A.J."/>
        </authorList>
    </citation>
    <scope>NUCLEOTIDE SEQUENCE</scope>
    <source>
        <tissue evidence="1">Shoot tissue taken approximately 20 cm above the soil surface</tissue>
    </source>
</reference>
<evidence type="ECO:0000313" key="1">
    <source>
        <dbReference type="EMBL" id="JAE04690.1"/>
    </source>
</evidence>
<name>A0A0A9EVD7_ARUDO</name>
<accession>A0A0A9EVD7</accession>
<organism evidence="1">
    <name type="scientific">Arundo donax</name>
    <name type="common">Giant reed</name>
    <name type="synonym">Donax arundinaceus</name>
    <dbReference type="NCBI Taxonomy" id="35708"/>
    <lineage>
        <taxon>Eukaryota</taxon>
        <taxon>Viridiplantae</taxon>
        <taxon>Streptophyta</taxon>
        <taxon>Embryophyta</taxon>
        <taxon>Tracheophyta</taxon>
        <taxon>Spermatophyta</taxon>
        <taxon>Magnoliopsida</taxon>
        <taxon>Liliopsida</taxon>
        <taxon>Poales</taxon>
        <taxon>Poaceae</taxon>
        <taxon>PACMAD clade</taxon>
        <taxon>Arundinoideae</taxon>
        <taxon>Arundineae</taxon>
        <taxon>Arundo</taxon>
    </lineage>
</organism>
<reference evidence="1" key="2">
    <citation type="journal article" date="2015" name="Data Brief">
        <title>Shoot transcriptome of the giant reed, Arundo donax.</title>
        <authorList>
            <person name="Barrero R.A."/>
            <person name="Guerrero F.D."/>
            <person name="Moolhuijzen P."/>
            <person name="Goolsby J.A."/>
            <person name="Tidwell J."/>
            <person name="Bellgard S.E."/>
            <person name="Bellgard M.I."/>
        </authorList>
    </citation>
    <scope>NUCLEOTIDE SEQUENCE</scope>
    <source>
        <tissue evidence="1">Shoot tissue taken approximately 20 cm above the soil surface</tissue>
    </source>
</reference>